<evidence type="ECO:0000313" key="2">
    <source>
        <dbReference type="EMBL" id="KON84295.1"/>
    </source>
</evidence>
<dbReference type="Proteomes" id="UP000037269">
    <property type="component" value="Unassembled WGS sequence"/>
</dbReference>
<keyword evidence="1" id="KW-1133">Transmembrane helix</keyword>
<dbReference type="Proteomes" id="UP000182836">
    <property type="component" value="Unassembled WGS sequence"/>
</dbReference>
<accession>A0A0D1YAS0</accession>
<keyword evidence="1" id="KW-0472">Membrane</keyword>
<gene>
    <name evidence="2" type="ORF">AF333_30660</name>
    <name evidence="3" type="ORF">SAMN04487909_108148</name>
</gene>
<organism evidence="2 4">
    <name type="scientific">Aneurinibacillus migulanus</name>
    <name type="common">Bacillus migulanus</name>
    <dbReference type="NCBI Taxonomy" id="47500"/>
    <lineage>
        <taxon>Bacteria</taxon>
        <taxon>Bacillati</taxon>
        <taxon>Bacillota</taxon>
        <taxon>Bacilli</taxon>
        <taxon>Bacillales</taxon>
        <taxon>Paenibacillaceae</taxon>
        <taxon>Aneurinibacillus group</taxon>
        <taxon>Aneurinibacillus</taxon>
    </lineage>
</organism>
<dbReference type="GeneID" id="42309486"/>
<keyword evidence="1" id="KW-0812">Transmembrane</keyword>
<evidence type="ECO:0000256" key="1">
    <source>
        <dbReference type="SAM" id="Phobius"/>
    </source>
</evidence>
<dbReference type="EMBL" id="LGUG01000013">
    <property type="protein sequence ID" value="KON84295.1"/>
    <property type="molecule type" value="Genomic_DNA"/>
</dbReference>
<dbReference type="EMBL" id="FNED01000008">
    <property type="protein sequence ID" value="SDI84623.1"/>
    <property type="molecule type" value="Genomic_DNA"/>
</dbReference>
<dbReference type="PATRIC" id="fig|47500.8.peg.6541"/>
<reference evidence="2 4" key="1">
    <citation type="submission" date="2015-07" db="EMBL/GenBank/DDBJ databases">
        <title>Fjat-14205 dsm 2895.</title>
        <authorList>
            <person name="Liu B."/>
            <person name="Wang J."/>
            <person name="Zhu Y."/>
            <person name="Liu G."/>
            <person name="Chen Q."/>
            <person name="Chen Z."/>
            <person name="Lan J."/>
            <person name="Che J."/>
            <person name="Ge C."/>
            <person name="Shi H."/>
            <person name="Pan Z."/>
            <person name="Liu X."/>
        </authorList>
    </citation>
    <scope>NUCLEOTIDE SEQUENCE [LARGE SCALE GENOMIC DNA]</scope>
    <source>
        <strain evidence="2 4">DSM 2895</strain>
    </source>
</reference>
<evidence type="ECO:0000313" key="5">
    <source>
        <dbReference type="Proteomes" id="UP000182836"/>
    </source>
</evidence>
<dbReference type="OrthoDB" id="2990618at2"/>
<name>A0A0D1YAS0_ANEMI</name>
<evidence type="ECO:0000313" key="3">
    <source>
        <dbReference type="EMBL" id="SDI84623.1"/>
    </source>
</evidence>
<dbReference type="RefSeq" id="WP_043065771.1">
    <property type="nucleotide sequence ID" value="NZ_BJOA01000402.1"/>
</dbReference>
<proteinExistence type="predicted"/>
<sequence length="109" mass="12644">MPDVKTAQQIAESQYAFGILFVVLFLISITAVAFVVKDLKKENESREADLKEFYKDQKTESQEREKKLMEHLERTTVAQEEMSRTLEKVQSGLKELSLEVKYLKRGNQS</sequence>
<feature type="transmembrane region" description="Helical" evidence="1">
    <location>
        <begin position="15"/>
        <end position="36"/>
    </location>
</feature>
<dbReference type="AlphaFoldDB" id="A0A0D1YAS0"/>
<evidence type="ECO:0000313" key="4">
    <source>
        <dbReference type="Proteomes" id="UP000037269"/>
    </source>
</evidence>
<keyword evidence="4" id="KW-1185">Reference proteome</keyword>
<reference evidence="3 5" key="2">
    <citation type="submission" date="2016-10" db="EMBL/GenBank/DDBJ databases">
        <authorList>
            <person name="de Groot N.N."/>
        </authorList>
    </citation>
    <scope>NUCLEOTIDE SEQUENCE [LARGE SCALE GENOMIC DNA]</scope>
    <source>
        <strain evidence="3 5">DSM 2895</strain>
    </source>
</reference>
<protein>
    <submittedName>
        <fullName evidence="2">Uncharacterized protein</fullName>
    </submittedName>
</protein>